<dbReference type="EMBL" id="FNAF01000003">
    <property type="protein sequence ID" value="SDD42233.1"/>
    <property type="molecule type" value="Genomic_DNA"/>
</dbReference>
<reference evidence="1 2" key="1">
    <citation type="submission" date="2016-10" db="EMBL/GenBank/DDBJ databases">
        <authorList>
            <person name="de Groot N.N."/>
        </authorList>
    </citation>
    <scope>NUCLEOTIDE SEQUENCE [LARGE SCALE GENOMIC DNA]</scope>
    <source>
        <strain evidence="1 2">DSM 20475</strain>
    </source>
</reference>
<evidence type="ECO:0000313" key="1">
    <source>
        <dbReference type="EMBL" id="SDD42233.1"/>
    </source>
</evidence>
<protein>
    <submittedName>
        <fullName evidence="1">Uncharacterized protein</fullName>
    </submittedName>
</protein>
<organism evidence="1 2">
    <name type="scientific">Peptococcus niger</name>
    <dbReference type="NCBI Taxonomy" id="2741"/>
    <lineage>
        <taxon>Bacteria</taxon>
        <taxon>Bacillati</taxon>
        <taxon>Bacillota</taxon>
        <taxon>Clostridia</taxon>
        <taxon>Eubacteriales</taxon>
        <taxon>Peptococcaceae</taxon>
        <taxon>Peptococcus</taxon>
    </lineage>
</organism>
<accession>A0A1G6ULP6</accession>
<proteinExistence type="predicted"/>
<dbReference type="RefSeq" id="WP_091791356.1">
    <property type="nucleotide sequence ID" value="NZ_FNAF01000003.1"/>
</dbReference>
<dbReference type="AlphaFoldDB" id="A0A1G6ULP6"/>
<keyword evidence="2" id="KW-1185">Reference proteome</keyword>
<gene>
    <name evidence="1" type="ORF">SAMN04489866_10392</name>
</gene>
<sequence length="210" mass="24588">MTQPMMEGFTALRKGDRRSVESLFASERMYWLTASIATGFALVELQEGPDRQRTQQTDDELLEAINRCLRNGKIDDDVYAHSRAQTLSNLNDIVQILQRNMIFQPRHAICVCTAMVSYWLFSKLIEMEWERLLEDEARRENYLFLDGVIADQDELVIIREKVYQMKPLYDDEVVYLRSHWQVGADFFRRLQNKLILLDRGLISFVSAAGR</sequence>
<name>A0A1G6ULP6_PEPNI</name>
<evidence type="ECO:0000313" key="2">
    <source>
        <dbReference type="Proteomes" id="UP000198995"/>
    </source>
</evidence>
<dbReference type="Proteomes" id="UP000198995">
    <property type="component" value="Unassembled WGS sequence"/>
</dbReference>